<organism evidence="1">
    <name type="scientific">Brachypodium distachyon</name>
    <name type="common">Purple false brome</name>
    <name type="synonym">Trachynia distachya</name>
    <dbReference type="NCBI Taxonomy" id="15368"/>
    <lineage>
        <taxon>Eukaryota</taxon>
        <taxon>Viridiplantae</taxon>
        <taxon>Streptophyta</taxon>
        <taxon>Embryophyta</taxon>
        <taxon>Tracheophyta</taxon>
        <taxon>Spermatophyta</taxon>
        <taxon>Magnoliopsida</taxon>
        <taxon>Liliopsida</taxon>
        <taxon>Poales</taxon>
        <taxon>Poaceae</taxon>
        <taxon>BOP clade</taxon>
        <taxon>Pooideae</taxon>
        <taxon>Stipodae</taxon>
        <taxon>Brachypodieae</taxon>
        <taxon>Brachypodium</taxon>
    </lineage>
</organism>
<proteinExistence type="predicted"/>
<reference evidence="1" key="2">
    <citation type="submission" date="2017-06" db="EMBL/GenBank/DDBJ databases">
        <title>WGS assembly of Brachypodium distachyon.</title>
        <authorList>
            <consortium name="The International Brachypodium Initiative"/>
            <person name="Lucas S."/>
            <person name="Harmon-Smith M."/>
            <person name="Lail K."/>
            <person name="Tice H."/>
            <person name="Grimwood J."/>
            <person name="Bruce D."/>
            <person name="Barry K."/>
            <person name="Shu S."/>
            <person name="Lindquist E."/>
            <person name="Wang M."/>
            <person name="Pitluck S."/>
            <person name="Vogel J.P."/>
            <person name="Garvin D.F."/>
            <person name="Mockler T.C."/>
            <person name="Schmutz J."/>
            <person name="Rokhsar D."/>
            <person name="Bevan M.W."/>
        </authorList>
    </citation>
    <scope>NUCLEOTIDE SEQUENCE</scope>
    <source>
        <strain evidence="1">Bd21</strain>
    </source>
</reference>
<evidence type="ECO:0000313" key="3">
    <source>
        <dbReference type="Proteomes" id="UP000008810"/>
    </source>
</evidence>
<protein>
    <submittedName>
        <fullName evidence="1 2">Uncharacterized protein</fullName>
    </submittedName>
</protein>
<dbReference type="EMBL" id="CM000881">
    <property type="protein sequence ID" value="KQK04112.1"/>
    <property type="molecule type" value="Genomic_DNA"/>
</dbReference>
<dbReference type="PANTHER" id="PTHR33702:SF5">
    <property type="entry name" value="OS01G0308600 PROTEIN"/>
    <property type="match status" value="1"/>
</dbReference>
<dbReference type="Gramene" id="KQK04112">
    <property type="protein sequence ID" value="KQK04112"/>
    <property type="gene ID" value="BRADI_2g11761v3"/>
</dbReference>
<sequence>MGRTNMGGISAYWKRRRYYRLDAGTVHRRRPLPTTELGGSAPTRRRRGWRLRRRSLGGRLLRALCSPRWWMARLRDVYCAAAACPEALPRPRQIKEYEEKVLVEMYMSILTDGGQLAVVGKDGPAAATLRVAAAV</sequence>
<evidence type="ECO:0000313" key="1">
    <source>
        <dbReference type="EMBL" id="KQK04113.1"/>
    </source>
</evidence>
<reference evidence="1 2" key="1">
    <citation type="journal article" date="2010" name="Nature">
        <title>Genome sequencing and analysis of the model grass Brachypodium distachyon.</title>
        <authorList>
            <consortium name="International Brachypodium Initiative"/>
        </authorList>
    </citation>
    <scope>NUCLEOTIDE SEQUENCE [LARGE SCALE GENOMIC DNA]</scope>
    <source>
        <strain evidence="1 2">Bd21</strain>
    </source>
</reference>
<dbReference type="EnsemblPlants" id="KQK04112">
    <property type="protein sequence ID" value="KQK04112"/>
    <property type="gene ID" value="BRADI_2g11761v3"/>
</dbReference>
<dbReference type="Gramene" id="KQK04113">
    <property type="protein sequence ID" value="KQK04113"/>
    <property type="gene ID" value="BRADI_2g11761v3"/>
</dbReference>
<evidence type="ECO:0000313" key="2">
    <source>
        <dbReference type="EnsemblPlants" id="KQK04112"/>
    </source>
</evidence>
<dbReference type="ExpressionAtlas" id="A0A0Q3K035">
    <property type="expression patterns" value="baseline and differential"/>
</dbReference>
<accession>A0A0Q3K035</accession>
<reference evidence="2" key="3">
    <citation type="submission" date="2018-08" db="UniProtKB">
        <authorList>
            <consortium name="EnsemblPlants"/>
        </authorList>
    </citation>
    <scope>IDENTIFICATION</scope>
    <source>
        <strain evidence="2">cv. Bd21</strain>
    </source>
</reference>
<dbReference type="OrthoDB" id="1898021at2759"/>
<gene>
    <name evidence="1" type="ORF">BRADI_2g11761v3</name>
</gene>
<dbReference type="PANTHER" id="PTHR33702">
    <property type="entry name" value="BNAA09G40010D PROTEIN"/>
    <property type="match status" value="1"/>
</dbReference>
<dbReference type="Proteomes" id="UP000008810">
    <property type="component" value="Chromosome 2"/>
</dbReference>
<dbReference type="InParanoid" id="A0A0Q3K035"/>
<dbReference type="EnsemblPlants" id="KQK04113">
    <property type="protein sequence ID" value="KQK04113"/>
    <property type="gene ID" value="BRADI_2g11761v3"/>
</dbReference>
<dbReference type="EMBL" id="CM000881">
    <property type="protein sequence ID" value="KQK04113.1"/>
    <property type="molecule type" value="Genomic_DNA"/>
</dbReference>
<name>A0A0Q3K035_BRADI</name>
<keyword evidence="3" id="KW-1185">Reference proteome</keyword>
<dbReference type="AlphaFoldDB" id="A0A0Q3K035"/>